<organism evidence="2 3">
    <name type="scientific">Rhabdobacter roseus</name>
    <dbReference type="NCBI Taxonomy" id="1655419"/>
    <lineage>
        <taxon>Bacteria</taxon>
        <taxon>Pseudomonadati</taxon>
        <taxon>Bacteroidota</taxon>
        <taxon>Cytophagia</taxon>
        <taxon>Cytophagales</taxon>
        <taxon>Cytophagaceae</taxon>
        <taxon>Rhabdobacter</taxon>
    </lineage>
</organism>
<gene>
    <name evidence="2" type="ORF">HNQ92_002901</name>
</gene>
<feature type="transmembrane region" description="Helical" evidence="1">
    <location>
        <begin position="186"/>
        <end position="203"/>
    </location>
</feature>
<sequence length="586" mass="67395">MLRLPSVQTLTDALRMIFRRFPWVIVVALGKVSVLIMLAETSRQDTAEHPFLTRLALVFFLALPLTLSAQLVAERRQWQVPLRLAALGTLAGLLLLFFFTLSEVPIQRDYYRFGLFMAGAHLLVSFAPFVGYDEPNGFWQFNKALLLQSLTATLYAGTLYLGLLVAVETIRFLFDVNYPFAIELDLFILIFNFFHTLVFLSGLPPRLDTLEQQTGHNKGLKVFTQYVLLPLEVVYLLILYVYSGKILVNWQLPQGGVAYLVLAFSVAGILALLLIYPLRDAPGERWIRLFSRRFHLALLPLIVLFFVGIFRRIHDYGITENRYLVATLAFWLLGITLYFLISQRDDIRWIPLTLCIISVGIAVGPWSVFSVSRRNQAQRFETLLSKHQLLNDQQKLTGSAKVPSQDYEQLLSIVRYFGKRGESEILRPYFDQLPTGDRAITSAMEQKLVRAMKVQTLPSALSQNFHFSSALERDELYTLDIKDFTSLWRFRWYNEQRLERDNWSVTTTEKGRRINVFDGNKLVVSWDLAARLSELQKTYGSTSYQVEPTALYFDHRQPPYALRLVLQSASKNGDIYTGEGFFLSKR</sequence>
<evidence type="ECO:0000256" key="1">
    <source>
        <dbReference type="SAM" id="Phobius"/>
    </source>
</evidence>
<feature type="transmembrane region" description="Helical" evidence="1">
    <location>
        <begin position="290"/>
        <end position="310"/>
    </location>
</feature>
<feature type="transmembrane region" description="Helical" evidence="1">
    <location>
        <begin position="84"/>
        <end position="101"/>
    </location>
</feature>
<evidence type="ECO:0000313" key="3">
    <source>
        <dbReference type="Proteomes" id="UP000557307"/>
    </source>
</evidence>
<feature type="transmembrane region" description="Helical" evidence="1">
    <location>
        <begin position="152"/>
        <end position="174"/>
    </location>
</feature>
<keyword evidence="1" id="KW-1133">Transmembrane helix</keyword>
<evidence type="ECO:0000313" key="2">
    <source>
        <dbReference type="EMBL" id="MBB5284753.1"/>
    </source>
</evidence>
<feature type="transmembrane region" description="Helical" evidence="1">
    <location>
        <begin position="322"/>
        <end position="341"/>
    </location>
</feature>
<feature type="transmembrane region" description="Helical" evidence="1">
    <location>
        <begin position="223"/>
        <end position="244"/>
    </location>
</feature>
<comment type="caution">
    <text evidence="2">The sequence shown here is derived from an EMBL/GenBank/DDBJ whole genome shotgun (WGS) entry which is preliminary data.</text>
</comment>
<keyword evidence="1" id="KW-0472">Membrane</keyword>
<feature type="transmembrane region" description="Helical" evidence="1">
    <location>
        <begin position="51"/>
        <end position="72"/>
    </location>
</feature>
<dbReference type="AlphaFoldDB" id="A0A840TU11"/>
<dbReference type="Pfam" id="PF13687">
    <property type="entry name" value="DUF4153"/>
    <property type="match status" value="1"/>
</dbReference>
<proteinExistence type="predicted"/>
<keyword evidence="3" id="KW-1185">Reference proteome</keyword>
<accession>A0A840TU11</accession>
<feature type="transmembrane region" description="Helical" evidence="1">
    <location>
        <begin position="20"/>
        <end position="39"/>
    </location>
</feature>
<reference evidence="2 3" key="1">
    <citation type="submission" date="2020-08" db="EMBL/GenBank/DDBJ databases">
        <title>Genomic Encyclopedia of Type Strains, Phase IV (KMG-IV): sequencing the most valuable type-strain genomes for metagenomic binning, comparative biology and taxonomic classification.</title>
        <authorList>
            <person name="Goeker M."/>
        </authorList>
    </citation>
    <scope>NUCLEOTIDE SEQUENCE [LARGE SCALE GENOMIC DNA]</scope>
    <source>
        <strain evidence="2 3">DSM 105074</strain>
    </source>
</reference>
<dbReference type="Proteomes" id="UP000557307">
    <property type="component" value="Unassembled WGS sequence"/>
</dbReference>
<feature type="transmembrane region" description="Helical" evidence="1">
    <location>
        <begin position="347"/>
        <end position="369"/>
    </location>
</feature>
<evidence type="ECO:0008006" key="4">
    <source>
        <dbReference type="Google" id="ProtNLM"/>
    </source>
</evidence>
<feature type="transmembrane region" description="Helical" evidence="1">
    <location>
        <begin position="113"/>
        <end position="132"/>
    </location>
</feature>
<protein>
    <recommendedName>
        <fullName evidence="4">DUF4153 domain-containing protein</fullName>
    </recommendedName>
</protein>
<dbReference type="InterPro" id="IPR025291">
    <property type="entry name" value="DUF4153"/>
</dbReference>
<name>A0A840TU11_9BACT</name>
<keyword evidence="1" id="KW-0812">Transmembrane</keyword>
<feature type="transmembrane region" description="Helical" evidence="1">
    <location>
        <begin position="256"/>
        <end position="278"/>
    </location>
</feature>
<dbReference type="EMBL" id="JACHGF010000004">
    <property type="protein sequence ID" value="MBB5284753.1"/>
    <property type="molecule type" value="Genomic_DNA"/>
</dbReference>